<keyword evidence="1" id="KW-0175">Coiled coil</keyword>
<protein>
    <submittedName>
        <fullName evidence="3">Bridge-like lipid transfer protein family member 3A</fullName>
    </submittedName>
</protein>
<keyword evidence="4" id="KW-1185">Reference proteome</keyword>
<dbReference type="Ensembl" id="ENSCMIT00000042789.1">
    <property type="protein sequence ID" value="ENSCMIP00000042183.1"/>
    <property type="gene ID" value="ENSCMIG00000017530.1"/>
</dbReference>
<evidence type="ECO:0000313" key="4">
    <source>
        <dbReference type="Proteomes" id="UP000314986"/>
    </source>
</evidence>
<reference evidence="3" key="4">
    <citation type="submission" date="2025-08" db="UniProtKB">
        <authorList>
            <consortium name="Ensembl"/>
        </authorList>
    </citation>
    <scope>IDENTIFICATION</scope>
</reference>
<reference evidence="4" key="3">
    <citation type="journal article" date="2014" name="Nature">
        <title>Elephant shark genome provides unique insights into gnathostome evolution.</title>
        <authorList>
            <consortium name="International Elephant Shark Genome Sequencing Consortium"/>
            <person name="Venkatesh B."/>
            <person name="Lee A.P."/>
            <person name="Ravi V."/>
            <person name="Maurya A.K."/>
            <person name="Lian M.M."/>
            <person name="Swann J.B."/>
            <person name="Ohta Y."/>
            <person name="Flajnik M.F."/>
            <person name="Sutoh Y."/>
            <person name="Kasahara M."/>
            <person name="Hoon S."/>
            <person name="Gangu V."/>
            <person name="Roy S.W."/>
            <person name="Irimia M."/>
            <person name="Korzh V."/>
            <person name="Kondrychyn I."/>
            <person name="Lim Z.W."/>
            <person name="Tay B.H."/>
            <person name="Tohari S."/>
            <person name="Kong K.W."/>
            <person name="Ho S."/>
            <person name="Lorente-Galdos B."/>
            <person name="Quilez J."/>
            <person name="Marques-Bonet T."/>
            <person name="Raney B.J."/>
            <person name="Ingham P.W."/>
            <person name="Tay A."/>
            <person name="Hillier L.W."/>
            <person name="Minx P."/>
            <person name="Boehm T."/>
            <person name="Wilson R.K."/>
            <person name="Brenner S."/>
            <person name="Warren W.C."/>
        </authorList>
    </citation>
    <scope>NUCLEOTIDE SEQUENCE [LARGE SCALE GENOMIC DNA]</scope>
</reference>
<feature type="region of interest" description="Disordered" evidence="2">
    <location>
        <begin position="742"/>
        <end position="783"/>
    </location>
</feature>
<reference evidence="4" key="1">
    <citation type="journal article" date="2006" name="Science">
        <title>Ancient noncoding elements conserved in the human genome.</title>
        <authorList>
            <person name="Venkatesh B."/>
            <person name="Kirkness E.F."/>
            <person name="Loh Y.H."/>
            <person name="Halpern A.L."/>
            <person name="Lee A.P."/>
            <person name="Johnson J."/>
            <person name="Dandona N."/>
            <person name="Viswanathan L.D."/>
            <person name="Tay A."/>
            <person name="Venter J.C."/>
            <person name="Strausberg R.L."/>
            <person name="Brenner S."/>
        </authorList>
    </citation>
    <scope>NUCLEOTIDE SEQUENCE [LARGE SCALE GENOMIC DNA]</scope>
</reference>
<reference evidence="4" key="2">
    <citation type="journal article" date="2007" name="PLoS Biol.">
        <title>Survey sequencing and comparative analysis of the elephant shark (Callorhinchus milii) genome.</title>
        <authorList>
            <person name="Venkatesh B."/>
            <person name="Kirkness E.F."/>
            <person name="Loh Y.H."/>
            <person name="Halpern A.L."/>
            <person name="Lee A.P."/>
            <person name="Johnson J."/>
            <person name="Dandona N."/>
            <person name="Viswanathan L.D."/>
            <person name="Tay A."/>
            <person name="Venter J.C."/>
            <person name="Strausberg R.L."/>
            <person name="Brenner S."/>
        </authorList>
    </citation>
    <scope>NUCLEOTIDE SEQUENCE [LARGE SCALE GENOMIC DNA]</scope>
</reference>
<name>A0A4W3JVI0_CALMI</name>
<accession>A0A4W3JVI0</accession>
<sequence>MAGLIKKQILKHLSRFAKNLSPDKINLSTLKGEGQLTNLELDEEVLQNVLDLPTWLAITRVYCNKAAIRIQWTKLKTHPICLFLDKVEVEMRTCEEPRAPNGPSPIAIAAGQSEYGFAEKVVEGMSIVVNSIVIKIQAKAFNASFELWQLHGYSVNPKWQQSDLRFTRIADSERGEVLTFKEITWQTLRIEADAIHSDQSFLSTPLRLITNQSKIRLVLKRRVKDCNVVASKLMFILDDLLWVLTDSQLKAMIKYAQSLSEAIENSAKQRKSMVPDTAGTIGPAPSTQQTRPQPSSTSSSSKSISQYFENHDVKESSYHTTISRLDLHICDDGVSNEQGKSKHGVTGGAMQLTFRKLSMDCYPFHWASDSCKHWVQHCEAMETRARWAKKLLQDFQSKIEAIIDHDDSTTAIISPTKESPTKRAEASPTQKPSAPGKGQAFDKSSTAAPSPRHPPWDRLRSSCVVIRVEDLNIFQVSAAGQQGKKPRTLLSCNRQNYHLPTGISAIHIEFTEYYFPDSKAFPVPCPNLYVQLNTLQFTLDPTSMLWMNTFSLDLYQTLQQFKAIYKLDDSGKADEHVNFCMNGLMLKFVIPVEKKEMDHPDRPQYLTIQTSDMVATNTRHSVNCMYQDLQSVLMDFQNSEFFDSTYKEFPKSANSFNVLHNMFLQHVSEPQTYMERLHADLNLAFDSLKAPSAADIWSIHFAQLWLEFEGMQSSKSKPFSFVDPYPLSIWVSQPTRFQQYKDRKTLPSHRAPEDTVNSDDLDHRRNLFRNTEPSVENGSLGGTRQKIMDDKFTSFRKADKGLNTEPVGVKESNMNDNSDADIHVLVYTSAHIKSYLNHYQYLVLLRLKECLTQLQEDMALDIERVIGAPAKHHTSCIGVWVKSAEVALLLHPVPTSPSDAKSQDSESTSLAESELSPSGSKESLALEDRSLNRTPASNPLDSTVNSLEDSGIHNGDSSLAASSDHLSQYCAATGSLLPPSGTEGTEYHSVEKELVEEAYEAVESTCDSDVPTELIPLTNTEAEAASPLSSTKDAAKEALNVTVDLTKGAVSLTKDAFCFGKERVASTVQRMLSVSASREYLSRGEDTISSSSSSSKLRLLNVKRTTSQHSLDTTSLDGSLTDDRISMDSDSSENYVMLMDTESGQESLLSDGSLHRAAVAGSNQSLSECADGGASKKASIATSSSTHSQEIADPQQASVLVLKILDVNCAIDMRGDDLSFGVQAKEVIPEQLGNVDVEQYMSRHSTGYGKPSCGESERAQPAVSFHFECGPGSAEHSPLAVKNGFLHFHISDYEVEFLMSSLTNLGPFLEDEVIPEVIPMKIELSECRITLKDDGPPLYPTSPGPIPIRLDIDHLVIQRIDDGTFCMKVDSQNKDNLMPLKNHLVRMGSDKRGEESPETGKPSALIGGRLPSDLASTVSKEMNDLLRQELASTKAALTKANHDRDRLLQEIRKLNPEFDL</sequence>
<feature type="region of interest" description="Disordered" evidence="2">
    <location>
        <begin position="410"/>
        <end position="456"/>
    </location>
</feature>
<dbReference type="PANTHER" id="PTHR22774:SF15">
    <property type="entry name" value="BRIDGE-LIKE LIPID TRANSFER PROTEIN FAMILY MEMBER 3A"/>
    <property type="match status" value="1"/>
</dbReference>
<reference evidence="3" key="5">
    <citation type="submission" date="2025-09" db="UniProtKB">
        <authorList>
            <consortium name="Ensembl"/>
        </authorList>
    </citation>
    <scope>IDENTIFICATION</scope>
</reference>
<feature type="compositionally biased region" description="Basic and acidic residues" evidence="2">
    <location>
        <begin position="742"/>
        <end position="753"/>
    </location>
</feature>
<organism evidence="3 4">
    <name type="scientific">Callorhinchus milii</name>
    <name type="common">Ghost shark</name>
    <dbReference type="NCBI Taxonomy" id="7868"/>
    <lineage>
        <taxon>Eukaryota</taxon>
        <taxon>Metazoa</taxon>
        <taxon>Chordata</taxon>
        <taxon>Craniata</taxon>
        <taxon>Vertebrata</taxon>
        <taxon>Chondrichthyes</taxon>
        <taxon>Holocephali</taxon>
        <taxon>Chimaeriformes</taxon>
        <taxon>Callorhinchidae</taxon>
        <taxon>Callorhinchus</taxon>
    </lineage>
</organism>
<dbReference type="InParanoid" id="A0A4W3JVI0"/>
<feature type="region of interest" description="Disordered" evidence="2">
    <location>
        <begin position="267"/>
        <end position="304"/>
    </location>
</feature>
<dbReference type="Proteomes" id="UP000314986">
    <property type="component" value="Unassembled WGS sequence"/>
</dbReference>
<proteinExistence type="predicted"/>
<evidence type="ECO:0000256" key="1">
    <source>
        <dbReference type="SAM" id="Coils"/>
    </source>
</evidence>
<feature type="compositionally biased region" description="Low complexity" evidence="2">
    <location>
        <begin position="285"/>
        <end position="304"/>
    </location>
</feature>
<evidence type="ECO:0000313" key="3">
    <source>
        <dbReference type="Ensembl" id="ENSCMIP00000042183.1"/>
    </source>
</evidence>
<feature type="region of interest" description="Disordered" evidence="2">
    <location>
        <begin position="894"/>
        <end position="958"/>
    </location>
</feature>
<dbReference type="InterPro" id="IPR026728">
    <property type="entry name" value="BLTP3A/B"/>
</dbReference>
<feature type="compositionally biased region" description="Polar residues" evidence="2">
    <location>
        <begin position="932"/>
        <end position="948"/>
    </location>
</feature>
<feature type="compositionally biased region" description="Polar residues" evidence="2">
    <location>
        <begin position="768"/>
        <end position="777"/>
    </location>
</feature>
<dbReference type="OMA" id="YTQFPKF"/>
<dbReference type="STRING" id="7868.ENSCMIP00000042183"/>
<dbReference type="PANTHER" id="PTHR22774">
    <property type="entry name" value="CHOREIN N-TERMINAL DOMAIN-CONTAINING PROTEIN"/>
    <property type="match status" value="1"/>
</dbReference>
<evidence type="ECO:0000256" key="2">
    <source>
        <dbReference type="SAM" id="MobiDB-lite"/>
    </source>
</evidence>
<dbReference type="GeneTree" id="ENSGT00600000084428"/>
<feature type="compositionally biased region" description="Low complexity" evidence="2">
    <location>
        <begin position="905"/>
        <end position="918"/>
    </location>
</feature>
<feature type="coiled-coil region" evidence="1">
    <location>
        <begin position="1423"/>
        <end position="1450"/>
    </location>
</feature>
<feature type="region of interest" description="Disordered" evidence="2">
    <location>
        <begin position="1387"/>
        <end position="1410"/>
    </location>
</feature>
<dbReference type="Pfam" id="PF24917">
    <property type="entry name" value="BLTP3A_B"/>
    <property type="match status" value="1"/>
</dbReference>